<evidence type="ECO:0000259" key="1">
    <source>
        <dbReference type="PROSITE" id="PS50404"/>
    </source>
</evidence>
<evidence type="ECO:0000313" key="5">
    <source>
        <dbReference type="Proteomes" id="UP000646877"/>
    </source>
</evidence>
<feature type="domain" description="GST C-terminal" evidence="2">
    <location>
        <begin position="86"/>
        <end position="210"/>
    </location>
</feature>
<dbReference type="SFLD" id="SFLDS00019">
    <property type="entry name" value="Glutathione_Transferase_(cytos"/>
    <property type="match status" value="1"/>
</dbReference>
<dbReference type="InterPro" id="IPR040079">
    <property type="entry name" value="Glutathione_S-Trfase"/>
</dbReference>
<dbReference type="EMBL" id="CP137579">
    <property type="protein sequence ID" value="WOX31550.1"/>
    <property type="molecule type" value="Genomic_DNA"/>
</dbReference>
<dbReference type="SUPFAM" id="SSF52833">
    <property type="entry name" value="Thioredoxin-like"/>
    <property type="match status" value="1"/>
</dbReference>
<dbReference type="Proteomes" id="UP000646877">
    <property type="component" value="Unassembled WGS sequence"/>
</dbReference>
<keyword evidence="3" id="KW-0808">Transferase</keyword>
<dbReference type="RefSeq" id="WP_193522021.1">
    <property type="nucleotide sequence ID" value="NZ_CBCSDF010000005.1"/>
</dbReference>
<dbReference type="Gene3D" id="1.20.1050.10">
    <property type="match status" value="1"/>
</dbReference>
<accession>A0A8I2H731</accession>
<reference evidence="4 6" key="2">
    <citation type="submission" date="2023-10" db="EMBL/GenBank/DDBJ databases">
        <title>To unveil natural product biosynthetic capacity in Pseudoalteromonas.</title>
        <authorList>
            <person name="Wang J."/>
        </authorList>
    </citation>
    <scope>NUCLEOTIDE SEQUENCE [LARGE SCALE GENOMIC DNA]</scope>
    <source>
        <strain evidence="4 6">DSM 15914</strain>
    </source>
</reference>
<evidence type="ECO:0000313" key="3">
    <source>
        <dbReference type="EMBL" id="NLR22239.1"/>
    </source>
</evidence>
<dbReference type="CDD" id="cd03188">
    <property type="entry name" value="GST_C_Beta"/>
    <property type="match status" value="1"/>
</dbReference>
<evidence type="ECO:0000313" key="4">
    <source>
        <dbReference type="EMBL" id="WOX31550.1"/>
    </source>
</evidence>
<dbReference type="Pfam" id="PF13409">
    <property type="entry name" value="GST_N_2"/>
    <property type="match status" value="1"/>
</dbReference>
<evidence type="ECO:0000259" key="2">
    <source>
        <dbReference type="PROSITE" id="PS50405"/>
    </source>
</evidence>
<reference evidence="3" key="1">
    <citation type="submission" date="2019-10" db="EMBL/GenBank/DDBJ databases">
        <authorList>
            <person name="Paulsen S."/>
        </authorList>
    </citation>
    <scope>NUCLEOTIDE SEQUENCE</scope>
    <source>
        <strain evidence="3">LMG 19692</strain>
    </source>
</reference>
<sequence>MYQLFYYPRNASWAPHLVLEHLQLEKELLLVDRKTQQQKSATYLELNPTGRIPTLVDGDQVIFESAAICLHLCEKHPEGQLIPVPATPQSATFYQWLFYLTTTVQPELMLYFYPEKYQLSPESSKTMSQAAEQRVGDMFALIDKQLATHTYLVGEQLTLCDYYLFMLAHWASGFNTAPKIYAHLGRFMRMMAQQKVVKRVCEIEQTDLSFY</sequence>
<dbReference type="InterPro" id="IPR036282">
    <property type="entry name" value="Glutathione-S-Trfase_C_sf"/>
</dbReference>
<dbReference type="PANTHER" id="PTHR44051:SF8">
    <property type="entry name" value="GLUTATHIONE S-TRANSFERASE GSTA"/>
    <property type="match status" value="1"/>
</dbReference>
<keyword evidence="6" id="KW-1185">Reference proteome</keyword>
<dbReference type="SUPFAM" id="SSF47616">
    <property type="entry name" value="GST C-terminal domain-like"/>
    <property type="match status" value="1"/>
</dbReference>
<dbReference type="InterPro" id="IPR036249">
    <property type="entry name" value="Thioredoxin-like_sf"/>
</dbReference>
<dbReference type="SFLD" id="SFLDG00358">
    <property type="entry name" value="Main_(cytGST)"/>
    <property type="match status" value="1"/>
</dbReference>
<dbReference type="GO" id="GO:0016740">
    <property type="term" value="F:transferase activity"/>
    <property type="evidence" value="ECO:0007669"/>
    <property type="project" value="UniProtKB-KW"/>
</dbReference>
<dbReference type="PROSITE" id="PS50405">
    <property type="entry name" value="GST_CTER"/>
    <property type="match status" value="1"/>
</dbReference>
<dbReference type="InterPro" id="IPR004045">
    <property type="entry name" value="Glutathione_S-Trfase_N"/>
</dbReference>
<name>A0A8I2H731_9GAMM</name>
<evidence type="ECO:0000313" key="6">
    <source>
        <dbReference type="Proteomes" id="UP001304419"/>
    </source>
</evidence>
<protein>
    <submittedName>
        <fullName evidence="3">Glutathione S-transferase family protein</fullName>
    </submittedName>
</protein>
<dbReference type="Pfam" id="PF00043">
    <property type="entry name" value="GST_C"/>
    <property type="match status" value="1"/>
</dbReference>
<dbReference type="EMBL" id="WEIA01000007">
    <property type="protein sequence ID" value="NLR22239.1"/>
    <property type="molecule type" value="Genomic_DNA"/>
</dbReference>
<dbReference type="AlphaFoldDB" id="A0A8I2H731"/>
<proteinExistence type="predicted"/>
<dbReference type="InterPro" id="IPR010987">
    <property type="entry name" value="Glutathione-S-Trfase_C-like"/>
</dbReference>
<dbReference type="PANTHER" id="PTHR44051">
    <property type="entry name" value="GLUTATHIONE S-TRANSFERASE-RELATED"/>
    <property type="match status" value="1"/>
</dbReference>
<dbReference type="CDD" id="cd03057">
    <property type="entry name" value="GST_N_Beta"/>
    <property type="match status" value="1"/>
</dbReference>
<feature type="domain" description="GST N-terminal" evidence="1">
    <location>
        <begin position="1"/>
        <end position="80"/>
    </location>
</feature>
<gene>
    <name evidence="3" type="ORF">F9Y85_13075</name>
    <name evidence="4" type="ORF">R5H13_21665</name>
</gene>
<dbReference type="Proteomes" id="UP001304419">
    <property type="component" value="Chromosome 2"/>
</dbReference>
<dbReference type="SFLD" id="SFLDG01150">
    <property type="entry name" value="Main.1:_Beta-like"/>
    <property type="match status" value="1"/>
</dbReference>
<dbReference type="InterPro" id="IPR004046">
    <property type="entry name" value="GST_C"/>
</dbReference>
<dbReference type="PROSITE" id="PS50404">
    <property type="entry name" value="GST_NTER"/>
    <property type="match status" value="1"/>
</dbReference>
<organism evidence="3 5">
    <name type="scientific">Pseudoalteromonas maricaloris</name>
    <dbReference type="NCBI Taxonomy" id="184924"/>
    <lineage>
        <taxon>Bacteria</taxon>
        <taxon>Pseudomonadati</taxon>
        <taxon>Pseudomonadota</taxon>
        <taxon>Gammaproteobacteria</taxon>
        <taxon>Alteromonadales</taxon>
        <taxon>Pseudoalteromonadaceae</taxon>
        <taxon>Pseudoalteromonas</taxon>
    </lineage>
</organism>
<dbReference type="Gene3D" id="3.40.30.10">
    <property type="entry name" value="Glutaredoxin"/>
    <property type="match status" value="1"/>
</dbReference>